<comment type="caution">
    <text evidence="3">The sequence shown here is derived from an EMBL/GenBank/DDBJ whole genome shotgun (WGS) entry which is preliminary data.</text>
</comment>
<dbReference type="GeneID" id="69568403"/>
<proteinExistence type="predicted"/>
<reference evidence="3 5" key="2">
    <citation type="submission" date="2018-12" db="EMBL/GenBank/DDBJ databases">
        <title>A novel vanA-carrying plasmid in a clinical isolate of Enterococcus avium.</title>
        <authorList>
            <person name="Bernasconi O.J."/>
            <person name="Luzzaro F."/>
            <person name="Endimiani A."/>
        </authorList>
    </citation>
    <scope>NUCLEOTIDE SEQUENCE [LARGE SCALE GENOMIC DNA]</scope>
    <source>
        <strain evidence="3 5">LC0559/18</strain>
    </source>
</reference>
<dbReference type="Proteomes" id="UP000316316">
    <property type="component" value="Unassembled WGS sequence"/>
</dbReference>
<evidence type="ECO:0000313" key="7">
    <source>
        <dbReference type="Proteomes" id="UP001264335"/>
    </source>
</evidence>
<dbReference type="Proteomes" id="UP001264335">
    <property type="component" value="Unassembled WGS sequence"/>
</dbReference>
<dbReference type="EMBL" id="JARPWY010000003">
    <property type="protein sequence ID" value="MDT2513006.1"/>
    <property type="molecule type" value="Genomic_DNA"/>
</dbReference>
<evidence type="ECO:0000313" key="4">
    <source>
        <dbReference type="EMBL" id="TRZ33683.1"/>
    </source>
</evidence>
<sequence length="72" mass="8591">MPVNTFNLSLIHQKMCDEFIADIWIFAIQKCMDLPEAFVAAREEEQLKYFYRLIDQNEEMSLYVHEELGLDC</sequence>
<evidence type="ECO:0000313" key="3">
    <source>
        <dbReference type="EMBL" id="RVU95644.1"/>
    </source>
</evidence>
<evidence type="ECO:0000313" key="6">
    <source>
        <dbReference type="Proteomes" id="UP000316316"/>
    </source>
</evidence>
<dbReference type="AlphaFoldDB" id="A0A2N8PWF0"/>
<accession>A0A2N8PWF0</accession>
<evidence type="ECO:0000313" key="5">
    <source>
        <dbReference type="Proteomes" id="UP000288388"/>
    </source>
</evidence>
<dbReference type="EMBL" id="PDXQ01000001">
    <property type="protein sequence ID" value="TRZ33683.1"/>
    <property type="molecule type" value="Genomic_DNA"/>
</dbReference>
<reference evidence="1 7" key="3">
    <citation type="submission" date="2023-03" db="EMBL/GenBank/DDBJ databases">
        <authorList>
            <person name="Shen W."/>
            <person name="Cai J."/>
        </authorList>
    </citation>
    <scope>NUCLEOTIDE SEQUENCE [LARGE SCALE GENOMIC DNA]</scope>
    <source>
        <strain evidence="1">P33-2</strain>
        <strain evidence="2 7">Y2</strain>
    </source>
</reference>
<organism evidence="3 5">
    <name type="scientific">Enterococcus avium</name>
    <name type="common">Streptococcus avium</name>
    <dbReference type="NCBI Taxonomy" id="33945"/>
    <lineage>
        <taxon>Bacteria</taxon>
        <taxon>Bacillati</taxon>
        <taxon>Bacillota</taxon>
        <taxon>Bacilli</taxon>
        <taxon>Lactobacillales</taxon>
        <taxon>Enterococcaceae</taxon>
        <taxon>Enterococcus</taxon>
    </lineage>
</organism>
<evidence type="ECO:0000313" key="2">
    <source>
        <dbReference type="EMBL" id="MDT2513006.1"/>
    </source>
</evidence>
<protein>
    <submittedName>
        <fullName evidence="3">Uncharacterized protein</fullName>
    </submittedName>
</protein>
<dbReference type="EMBL" id="JARPWH010000016">
    <property type="protein sequence ID" value="MDT2402052.1"/>
    <property type="molecule type" value="Genomic_DNA"/>
</dbReference>
<dbReference type="Proteomes" id="UP000288388">
    <property type="component" value="Unassembled WGS sequence"/>
</dbReference>
<evidence type="ECO:0000313" key="1">
    <source>
        <dbReference type="EMBL" id="MDT2402052.1"/>
    </source>
</evidence>
<gene>
    <name evidence="4" type="ORF">AUF17_06155</name>
    <name evidence="3" type="ORF">EK398_12770</name>
    <name evidence="1" type="ORF">P7D43_06700</name>
    <name evidence="2" type="ORF">P7D79_02045</name>
</gene>
<name>A0A2N8PWF0_ENTAV</name>
<reference evidence="4 6" key="1">
    <citation type="submission" date="2017-10" db="EMBL/GenBank/DDBJ databases">
        <title>FDA dAtabase for Regulatory Grade micrObial Sequences (FDA-ARGOS): Supporting development and validation of Infectious Disease Dx tests.</title>
        <authorList>
            <person name="Campos J."/>
            <person name="Goldberg B."/>
            <person name="Tallon L.J."/>
            <person name="Sadzewicz L."/>
            <person name="Sengamalay N."/>
            <person name="Ott S."/>
            <person name="Godinez A."/>
            <person name="Nagaraj S."/>
            <person name="Vyas G."/>
            <person name="Aluvathingal J."/>
            <person name="Nadendla S."/>
            <person name="Geyer C."/>
            <person name="Nandy P."/>
            <person name="Hobson J."/>
            <person name="Sichtig H."/>
        </authorList>
    </citation>
    <scope>NUCLEOTIDE SEQUENCE [LARGE SCALE GENOMIC DNA]</scope>
    <source>
        <strain evidence="4 6">FDAARGOS_185</strain>
    </source>
</reference>
<dbReference type="RefSeq" id="WP_048720531.1">
    <property type="nucleotide sequence ID" value="NZ_CABGUH010000016.1"/>
</dbReference>
<dbReference type="Proteomes" id="UP001260773">
    <property type="component" value="Unassembled WGS sequence"/>
</dbReference>
<dbReference type="EMBL" id="RYZS01000001">
    <property type="protein sequence ID" value="RVU95644.1"/>
    <property type="molecule type" value="Genomic_DNA"/>
</dbReference>